<keyword evidence="1 3" id="KW-0547">Nucleotide-binding</keyword>
<dbReference type="InterPro" id="IPR016478">
    <property type="entry name" value="GTPase_MTG1"/>
</dbReference>
<comment type="subcellular location">
    <subcellularLocation>
        <location evidence="3">Cytoplasm</location>
    </subcellularLocation>
</comment>
<evidence type="ECO:0000256" key="4">
    <source>
        <dbReference type="PIRSR" id="PIRSR006230-1"/>
    </source>
</evidence>
<evidence type="ECO:0000313" key="6">
    <source>
        <dbReference type="EMBL" id="CDN40810.1"/>
    </source>
</evidence>
<dbReference type="PANTHER" id="PTHR45782:SF4">
    <property type="entry name" value="MITOCHONDRIAL RIBOSOME-ASSOCIATED GTPASE 1"/>
    <property type="match status" value="1"/>
</dbReference>
<proteinExistence type="inferred from homology"/>
<dbReference type="CDD" id="cd01856">
    <property type="entry name" value="YlqF"/>
    <property type="match status" value="1"/>
</dbReference>
<dbReference type="InterPro" id="IPR006073">
    <property type="entry name" value="GTP-bd"/>
</dbReference>
<sequence length="277" mass="31821">MEQAEQKINWFPGHMKKATDQIKKILKSVDVVIEVVDARAVHLTSNWQLQALVNNKPILQIALKNDLAKPEAVPAKTNFVYANKFDHQLAKKVLQKLEIITARKTANFQRKGLMLIHYQVMVIGLPNVGKSTLINCLINKKQIRVENRPGVTKNVTRIKLNEKFSLLDTPGILFKRIDDFATGAKLVLMGIIKPEVMPFHAVMTFAYNYFKVNYLALLNHAYQVNGNDDYEIFLTKIAMKRKFMLKHDIYDLQRAEQSFYHDVVNGKLGKISFEHES</sequence>
<dbReference type="Gene3D" id="1.10.1580.10">
    <property type="match status" value="1"/>
</dbReference>
<accession>A0A292IIU8</accession>
<dbReference type="NCBIfam" id="TIGR03596">
    <property type="entry name" value="GTPase_YlqF"/>
    <property type="match status" value="1"/>
</dbReference>
<dbReference type="GO" id="GO:0006412">
    <property type="term" value="P:translation"/>
    <property type="evidence" value="ECO:0007669"/>
    <property type="project" value="TreeGrafter"/>
</dbReference>
<comment type="function">
    <text evidence="3">Required for a late step of 50S ribosomal subunit assembly. Has GTPase activity.</text>
</comment>
<dbReference type="GO" id="GO:0005737">
    <property type="term" value="C:cytoplasm"/>
    <property type="evidence" value="ECO:0007669"/>
    <property type="project" value="UniProtKB-SubCell"/>
</dbReference>
<feature type="binding site" evidence="4">
    <location>
        <begin position="127"/>
        <end position="132"/>
    </location>
    <ligand>
        <name>GTP</name>
        <dbReference type="ChEBI" id="CHEBI:37565"/>
    </ligand>
</feature>
<evidence type="ECO:0000256" key="3">
    <source>
        <dbReference type="PIRNR" id="PIRNR006230"/>
    </source>
</evidence>
<feature type="domain" description="G" evidence="5">
    <location>
        <begin position="119"/>
        <end position="174"/>
    </location>
</feature>
<evidence type="ECO:0000259" key="5">
    <source>
        <dbReference type="Pfam" id="PF01926"/>
    </source>
</evidence>
<dbReference type="GO" id="GO:0003924">
    <property type="term" value="F:GTPase activity"/>
    <property type="evidence" value="ECO:0007669"/>
    <property type="project" value="TreeGrafter"/>
</dbReference>
<dbReference type="Gene3D" id="3.40.50.300">
    <property type="entry name" value="P-loop containing nucleotide triphosphate hydrolases"/>
    <property type="match status" value="1"/>
</dbReference>
<dbReference type="GO" id="GO:0005525">
    <property type="term" value="F:GTP binding"/>
    <property type="evidence" value="ECO:0007669"/>
    <property type="project" value="UniProtKB-KW"/>
</dbReference>
<dbReference type="PIRSF" id="PIRSF006230">
    <property type="entry name" value="MG442"/>
    <property type="match status" value="1"/>
</dbReference>
<dbReference type="AlphaFoldDB" id="A0A292IIU8"/>
<dbReference type="InterPro" id="IPR019991">
    <property type="entry name" value="GTP-bd_ribosome_bgen"/>
</dbReference>
<protein>
    <recommendedName>
        <fullName evidence="3">Ribosome biogenesis GTPase A</fullName>
    </recommendedName>
</protein>
<dbReference type="Pfam" id="PF01926">
    <property type="entry name" value="MMR_HSR1"/>
    <property type="match status" value="1"/>
</dbReference>
<dbReference type="Proteomes" id="UP000261764">
    <property type="component" value="Chromosome I"/>
</dbReference>
<gene>
    <name evidence="6" type="ORF">MAMA39_06930</name>
</gene>
<comment type="similarity">
    <text evidence="3">Belongs to the TRAFAC class YlqF/YawG GTPase family. MTG1 subfamily.</text>
</comment>
<dbReference type="InterPro" id="IPR027417">
    <property type="entry name" value="P-loop_NTPase"/>
</dbReference>
<dbReference type="KEGG" id="mamp:MAMA39_06930"/>
<keyword evidence="2 3" id="KW-0342">GTP-binding</keyword>
<name>A0A292IIU8_9MOLU</name>
<reference evidence="6 7" key="1">
    <citation type="journal article" date="2015" name="Clin. Infect. Dis.">
        <title>Genomic Investigations unmask Mycoplasma amphoriforme, a new respiratory pathogen.</title>
        <authorList>
            <person name="Gillespie S.H."/>
            <person name="Ling C.L."/>
            <person name="Oravcova K."/>
            <person name="Pinheiro M."/>
            <person name="Wells L."/>
            <person name="Bryant J.M."/>
            <person name="McHugh T.D."/>
            <person name="Bebear C."/>
            <person name="Webster D."/>
            <person name="Harris S.R."/>
            <person name="Seth-Smith H.M."/>
            <person name="Thomson N.R."/>
        </authorList>
    </citation>
    <scope>NUCLEOTIDE SEQUENCE [LARGE SCALE GENOMIC DNA]</scope>
    <source>
        <strain evidence="6 7">A39</strain>
    </source>
</reference>
<keyword evidence="3" id="KW-0963">Cytoplasm</keyword>
<dbReference type="RefSeq" id="WP_343251442.1">
    <property type="nucleotide sequence ID" value="NZ_HG937516.1"/>
</dbReference>
<dbReference type="SUPFAM" id="SSF52540">
    <property type="entry name" value="P-loop containing nucleoside triphosphate hydrolases"/>
    <property type="match status" value="1"/>
</dbReference>
<evidence type="ECO:0000256" key="1">
    <source>
        <dbReference type="ARBA" id="ARBA00022741"/>
    </source>
</evidence>
<dbReference type="PANTHER" id="PTHR45782">
    <property type="entry name" value="MITOCHONDRIAL RIBOSOME-ASSOCIATED GTPASE 1"/>
    <property type="match status" value="1"/>
</dbReference>
<dbReference type="EMBL" id="HG937516">
    <property type="protein sequence ID" value="CDN40810.1"/>
    <property type="molecule type" value="Genomic_DNA"/>
</dbReference>
<organism evidence="6 7">
    <name type="scientific">Mycoplasma amphoriforme A39</name>
    <dbReference type="NCBI Taxonomy" id="572419"/>
    <lineage>
        <taxon>Bacteria</taxon>
        <taxon>Bacillati</taxon>
        <taxon>Mycoplasmatota</taxon>
        <taxon>Mollicutes</taxon>
        <taxon>Mycoplasmataceae</taxon>
        <taxon>Mycoplasma</taxon>
    </lineage>
</organism>
<evidence type="ECO:0000313" key="7">
    <source>
        <dbReference type="Proteomes" id="UP000261764"/>
    </source>
</evidence>
<keyword evidence="7" id="KW-1185">Reference proteome</keyword>
<evidence type="ECO:0000256" key="2">
    <source>
        <dbReference type="ARBA" id="ARBA00023134"/>
    </source>
</evidence>
<dbReference type="InterPro" id="IPR023179">
    <property type="entry name" value="GTP-bd_ortho_bundle_sf"/>
</dbReference>
<feature type="binding site" evidence="4">
    <location>
        <position position="171"/>
    </location>
    <ligand>
        <name>GTP</name>
        <dbReference type="ChEBI" id="CHEBI:37565"/>
    </ligand>
</feature>